<dbReference type="STRING" id="52441.SAMN05216302_11061"/>
<evidence type="ECO:0000313" key="3">
    <source>
        <dbReference type="Proteomes" id="UP000199533"/>
    </source>
</evidence>
<proteinExistence type="predicted"/>
<evidence type="ECO:0000313" key="2">
    <source>
        <dbReference type="EMBL" id="SFL45632.1"/>
    </source>
</evidence>
<gene>
    <name evidence="2" type="ORF">SAMN05216302_11061</name>
</gene>
<dbReference type="InterPro" id="IPR025668">
    <property type="entry name" value="Tnp_DDE_dom"/>
</dbReference>
<name>A0A1I4HU09_9PROT</name>
<dbReference type="Pfam" id="PF13701">
    <property type="entry name" value="DDE_Tnp_1_4"/>
    <property type="match status" value="1"/>
</dbReference>
<accession>A0A1I4HU09</accession>
<dbReference type="InterPro" id="IPR047960">
    <property type="entry name" value="Transpos_IS1380"/>
</dbReference>
<feature type="domain" description="Transposase DDE" evidence="1">
    <location>
        <begin position="36"/>
        <end position="459"/>
    </location>
</feature>
<dbReference type="EMBL" id="FOSP01000106">
    <property type="protein sequence ID" value="SFL45632.1"/>
    <property type="molecule type" value="Genomic_DNA"/>
</dbReference>
<dbReference type="AlphaFoldDB" id="A0A1I4HU09"/>
<protein>
    <submittedName>
        <fullName evidence="2">Transposase, IS4 family</fullName>
    </submittedName>
</protein>
<evidence type="ECO:0000259" key="1">
    <source>
        <dbReference type="Pfam" id="PF13701"/>
    </source>
</evidence>
<sequence>MGEAIPVKSFIIQLPRLHKREELPVTDCTQRSFDFPEVKKRVVEVNFEGGEITSDGGVMLLRQADRLIGLSKAVSSVLEDNRRQTSCKHDGLSLLRQRIYGLASGYEDLNDHQKLRHDCAIQTAVERTEPLASSSTLCRWENRSDSLAAWRIHEVMVEQFIASFDGVPKELILDFDATDDAVHGKQEGRFFHGYYDHYCFLPLYVFCHDQLLVSYLRPSKIDGAKHAWAILSLLVKRLRKAWPEVHIIFRGDSGFCRHKMLTWCERHDVGYIVGIAKNQRLNAMTAQWQQKAESHFEQTSEKVRQFYELSYAAKSWHQPRRIIAKIEHTDKGGNPRYVVTNLTGEPQHLYDKLYCARGDMENRIKEQQLALFADRTSCHYWWANQFRLLLSSLAYILLETIRRVALKDTELAHVYVNTLRLKLIKIGAVILRNTRRIRLLLASSCPYQQLFFHVAAKLTPG</sequence>
<reference evidence="3" key="1">
    <citation type="submission" date="2016-10" db="EMBL/GenBank/DDBJ databases">
        <authorList>
            <person name="Varghese N."/>
            <person name="Submissions S."/>
        </authorList>
    </citation>
    <scope>NUCLEOTIDE SEQUENCE [LARGE SCALE GENOMIC DNA]</scope>
    <source>
        <strain evidence="3">Nm69</strain>
    </source>
</reference>
<dbReference type="NCBIfam" id="NF033539">
    <property type="entry name" value="transpos_IS1380"/>
    <property type="match status" value="1"/>
</dbReference>
<keyword evidence="3" id="KW-1185">Reference proteome</keyword>
<dbReference type="Proteomes" id="UP000199533">
    <property type="component" value="Unassembled WGS sequence"/>
</dbReference>
<organism evidence="2 3">
    <name type="scientific">Nitrosomonas aestuarii</name>
    <dbReference type="NCBI Taxonomy" id="52441"/>
    <lineage>
        <taxon>Bacteria</taxon>
        <taxon>Pseudomonadati</taxon>
        <taxon>Pseudomonadota</taxon>
        <taxon>Betaproteobacteria</taxon>
        <taxon>Nitrosomonadales</taxon>
        <taxon>Nitrosomonadaceae</taxon>
        <taxon>Nitrosomonas</taxon>
    </lineage>
</organism>